<dbReference type="Proteomes" id="UP000827092">
    <property type="component" value="Unassembled WGS sequence"/>
</dbReference>
<evidence type="ECO:0000313" key="2">
    <source>
        <dbReference type="Proteomes" id="UP000827092"/>
    </source>
</evidence>
<keyword evidence="2" id="KW-1185">Reference proteome</keyword>
<reference evidence="1 2" key="1">
    <citation type="journal article" date="2022" name="Nat. Ecol. Evol.">
        <title>A masculinizing supergene underlies an exaggerated male reproductive morph in a spider.</title>
        <authorList>
            <person name="Hendrickx F."/>
            <person name="De Corte Z."/>
            <person name="Sonet G."/>
            <person name="Van Belleghem S.M."/>
            <person name="Kostlbacher S."/>
            <person name="Vangestel C."/>
        </authorList>
    </citation>
    <scope>NUCLEOTIDE SEQUENCE [LARGE SCALE GENOMIC DNA]</scope>
    <source>
        <strain evidence="1">W744_W776</strain>
    </source>
</reference>
<gene>
    <name evidence="1" type="ORF">JTE90_026619</name>
</gene>
<sequence>MVCSTENTNAYIKAQLAYPQIQTHNPLTTGEIFPLLNPFGISCTSAITPLHPKTGSKGVEREKKLPLSNPFPTEVQLLAPSSVNNPLRTVRPQRV</sequence>
<organism evidence="1 2">
    <name type="scientific">Oedothorax gibbosus</name>
    <dbReference type="NCBI Taxonomy" id="931172"/>
    <lineage>
        <taxon>Eukaryota</taxon>
        <taxon>Metazoa</taxon>
        <taxon>Ecdysozoa</taxon>
        <taxon>Arthropoda</taxon>
        <taxon>Chelicerata</taxon>
        <taxon>Arachnida</taxon>
        <taxon>Araneae</taxon>
        <taxon>Araneomorphae</taxon>
        <taxon>Entelegynae</taxon>
        <taxon>Araneoidea</taxon>
        <taxon>Linyphiidae</taxon>
        <taxon>Erigoninae</taxon>
        <taxon>Oedothorax</taxon>
    </lineage>
</organism>
<name>A0AAV6V197_9ARAC</name>
<accession>A0AAV6V197</accession>
<dbReference type="AlphaFoldDB" id="A0AAV6V197"/>
<protein>
    <submittedName>
        <fullName evidence="1">Uncharacterized protein</fullName>
    </submittedName>
</protein>
<proteinExistence type="predicted"/>
<comment type="caution">
    <text evidence="1">The sequence shown here is derived from an EMBL/GenBank/DDBJ whole genome shotgun (WGS) entry which is preliminary data.</text>
</comment>
<dbReference type="EMBL" id="JAFNEN010000212">
    <property type="protein sequence ID" value="KAG8189575.1"/>
    <property type="molecule type" value="Genomic_DNA"/>
</dbReference>
<evidence type="ECO:0000313" key="1">
    <source>
        <dbReference type="EMBL" id="KAG8189575.1"/>
    </source>
</evidence>